<accession>B9Y7D8</accession>
<reference evidence="1 2" key="1">
    <citation type="submission" date="2008-12" db="EMBL/GenBank/DDBJ databases">
        <authorList>
            <person name="Fulton L."/>
            <person name="Clifton S."/>
            <person name="Fulton B."/>
            <person name="Xu J."/>
            <person name="Minx P."/>
            <person name="Pepin K.H."/>
            <person name="Johnson M."/>
            <person name="Bhonagiri V."/>
            <person name="Nash W.E."/>
            <person name="Mardis E.R."/>
            <person name="Wilson R.K."/>
        </authorList>
    </citation>
    <scope>NUCLEOTIDE SEQUENCE [LARGE SCALE GENOMIC DNA]</scope>
    <source>
        <strain evidence="1 2">DSM 12042</strain>
    </source>
</reference>
<dbReference type="HOGENOM" id="CLU_113266_1_0_9"/>
<dbReference type="InterPro" id="IPR015037">
    <property type="entry name" value="DUF1919"/>
</dbReference>
<dbReference type="STRING" id="545696.HOLDEFILI_01733"/>
<sequence length="154" mass="18682">MYFYSEEYIKLLRNLDRNLFLPFSVVNANESKYYQDLLRKGQKNVFIGKLGNEIELVLLHYHSKEEAEEKWARRLARVNLNNLIVKMSEMNMCSEKHLLEFDEMNYRKKVLFVAKEREKIKSQIIVNRYIRENEISNDTLYYDRYINLNELINA</sequence>
<protein>
    <submittedName>
        <fullName evidence="1">Uncharacterized protein</fullName>
    </submittedName>
</protein>
<dbReference type="eggNOG" id="COG3955">
    <property type="taxonomic scope" value="Bacteria"/>
</dbReference>
<dbReference type="SUPFAM" id="SSF142795">
    <property type="entry name" value="CAC2185-like"/>
    <property type="match status" value="1"/>
</dbReference>
<proteinExistence type="predicted"/>
<evidence type="ECO:0000313" key="1">
    <source>
        <dbReference type="EMBL" id="EEF68096.1"/>
    </source>
</evidence>
<dbReference type="EMBL" id="ACCF01000096">
    <property type="protein sequence ID" value="EEF68096.1"/>
    <property type="molecule type" value="Genomic_DNA"/>
</dbReference>
<dbReference type="AlphaFoldDB" id="B9Y7D8"/>
<name>B9Y7D8_9FIRM</name>
<organism evidence="1 2">
    <name type="scientific">Holdemania filiformis DSM 12042</name>
    <dbReference type="NCBI Taxonomy" id="545696"/>
    <lineage>
        <taxon>Bacteria</taxon>
        <taxon>Bacillati</taxon>
        <taxon>Bacillota</taxon>
        <taxon>Erysipelotrichia</taxon>
        <taxon>Erysipelotrichales</taxon>
        <taxon>Erysipelotrichaceae</taxon>
        <taxon>Holdemania</taxon>
    </lineage>
</organism>
<comment type="caution">
    <text evidence="1">The sequence shown here is derived from an EMBL/GenBank/DDBJ whole genome shotgun (WGS) entry which is preliminary data.</text>
</comment>
<evidence type="ECO:0000313" key="2">
    <source>
        <dbReference type="Proteomes" id="UP000005950"/>
    </source>
</evidence>
<dbReference type="Proteomes" id="UP000005950">
    <property type="component" value="Unassembled WGS sequence"/>
</dbReference>
<gene>
    <name evidence="1" type="ORF">HOLDEFILI_01733</name>
</gene>
<dbReference type="Pfam" id="PF08942">
    <property type="entry name" value="DUF1919"/>
    <property type="match status" value="1"/>
</dbReference>
<dbReference type="InterPro" id="IPR037226">
    <property type="entry name" value="CAC2185-like_sf"/>
</dbReference>
<reference evidence="1 2" key="2">
    <citation type="submission" date="2009-02" db="EMBL/GenBank/DDBJ databases">
        <title>Draft genome sequence of Holdemania filiformis DSM 12042.</title>
        <authorList>
            <person name="Sudarsanam P."/>
            <person name="Ley R."/>
            <person name="Guruge J."/>
            <person name="Turnbaugh P.J."/>
            <person name="Mahowald M."/>
            <person name="Liep D."/>
            <person name="Gordon J."/>
        </authorList>
    </citation>
    <scope>NUCLEOTIDE SEQUENCE [LARGE SCALE GENOMIC DNA]</scope>
    <source>
        <strain evidence="1 2">DSM 12042</strain>
    </source>
</reference>